<comment type="catalytic activity">
    <reaction evidence="1 10">
        <text>Endonucleolytic cleavage of RNA, removing 5'-extranucleotides from tRNA precursor.</text>
        <dbReference type="EC" id="3.1.26.5"/>
    </reaction>
</comment>
<dbReference type="InterPro" id="IPR002759">
    <property type="entry name" value="Pop5/Rpp14/Rnp2-like"/>
</dbReference>
<reference evidence="13" key="2">
    <citation type="journal article" date="2013" name="PLoS Genet.">
        <title>Comparative genome structure, secondary metabolite, and effector coding capacity across Cochliobolus pathogens.</title>
        <authorList>
            <person name="Condon B.J."/>
            <person name="Leng Y."/>
            <person name="Wu D."/>
            <person name="Bushley K.E."/>
            <person name="Ohm R.A."/>
            <person name="Otillar R."/>
            <person name="Martin J."/>
            <person name="Schackwitz W."/>
            <person name="Grimwood J."/>
            <person name="MohdZainudin N."/>
            <person name="Xue C."/>
            <person name="Wang R."/>
            <person name="Manning V.A."/>
            <person name="Dhillon B."/>
            <person name="Tu Z.J."/>
            <person name="Steffenson B.J."/>
            <person name="Salamov A."/>
            <person name="Sun H."/>
            <person name="Lowry S."/>
            <person name="LaButti K."/>
            <person name="Han J."/>
            <person name="Copeland A."/>
            <person name="Lindquist E."/>
            <person name="Barry K."/>
            <person name="Schmutz J."/>
            <person name="Baker S.E."/>
            <person name="Ciuffetti L.M."/>
            <person name="Grigoriev I.V."/>
            <person name="Zhong S."/>
            <person name="Turgeon B.G."/>
        </authorList>
    </citation>
    <scope>NUCLEOTIDE SEQUENCE [LARGE SCALE GENOMIC DNA]</scope>
    <source>
        <strain evidence="13">ND90Pr / ATCC 201652</strain>
    </source>
</reference>
<keyword evidence="13" id="KW-1185">Reference proteome</keyword>
<evidence type="ECO:0000256" key="7">
    <source>
        <dbReference type="ARBA" id="ARBA00023242"/>
    </source>
</evidence>
<keyword evidence="6" id="KW-0378">Hydrolase</keyword>
<dbReference type="InterPro" id="IPR016819">
    <property type="entry name" value="RNase_P/MRP_POP5"/>
</dbReference>
<reference evidence="12 13" key="1">
    <citation type="journal article" date="2012" name="PLoS Pathog.">
        <title>Diverse lifestyles and strategies of plant pathogenesis encoded in the genomes of eighteen Dothideomycetes fungi.</title>
        <authorList>
            <person name="Ohm R.A."/>
            <person name="Feau N."/>
            <person name="Henrissat B."/>
            <person name="Schoch C.L."/>
            <person name="Horwitz B.A."/>
            <person name="Barry K.W."/>
            <person name="Condon B.J."/>
            <person name="Copeland A.C."/>
            <person name="Dhillon B."/>
            <person name="Glaser F."/>
            <person name="Hesse C.N."/>
            <person name="Kosti I."/>
            <person name="LaButti K."/>
            <person name="Lindquist E.A."/>
            <person name="Lucas S."/>
            <person name="Salamov A.A."/>
            <person name="Bradshaw R.E."/>
            <person name="Ciuffetti L."/>
            <person name="Hamelin R.C."/>
            <person name="Kema G.H.J."/>
            <person name="Lawrence C."/>
            <person name="Scott J.A."/>
            <person name="Spatafora J.W."/>
            <person name="Turgeon B.G."/>
            <person name="de Wit P.J.G.M."/>
            <person name="Zhong S."/>
            <person name="Goodwin S.B."/>
            <person name="Grigoriev I.V."/>
        </authorList>
    </citation>
    <scope>NUCLEOTIDE SEQUENCE [LARGE SCALE GENOMIC DNA]</scope>
    <source>
        <strain evidence="13">ND90Pr / ATCC 201652</strain>
    </source>
</reference>
<sequence>MVRVKYRYLVVNFLYPEPIAKSKTPLPDLVQIHAPTPDAFHTGTLMRLIREGVEDLYGDYGAGMVSTGLKGLLLGIFSVHFTYFLPVNYWSPSTSTAIIRCPRDHYEMVWAALTYTTRLPKPADVPVVMRAVRVSGTIKKAEEEVIRRSQLIIRRAKAAEAKTPMLESVEKAADEARKNERDVLALVDRGSEDDDEDMSD</sequence>
<dbReference type="GO" id="GO:0001682">
    <property type="term" value="P:tRNA 5'-leader removal"/>
    <property type="evidence" value="ECO:0007669"/>
    <property type="project" value="InterPro"/>
</dbReference>
<organism evidence="12 13">
    <name type="scientific">Cochliobolus sativus (strain ND90Pr / ATCC 201652)</name>
    <name type="common">Common root rot and spot blotch fungus</name>
    <name type="synonym">Bipolaris sorokiniana</name>
    <dbReference type="NCBI Taxonomy" id="665912"/>
    <lineage>
        <taxon>Eukaryota</taxon>
        <taxon>Fungi</taxon>
        <taxon>Dikarya</taxon>
        <taxon>Ascomycota</taxon>
        <taxon>Pezizomycotina</taxon>
        <taxon>Dothideomycetes</taxon>
        <taxon>Pleosporomycetidae</taxon>
        <taxon>Pleosporales</taxon>
        <taxon>Pleosporineae</taxon>
        <taxon>Pleosporaceae</taxon>
        <taxon>Bipolaris</taxon>
    </lineage>
</organism>
<dbReference type="EC" id="3.1.26.5" evidence="4 10"/>
<dbReference type="GO" id="GO:0033204">
    <property type="term" value="F:ribonuclease P RNA binding"/>
    <property type="evidence" value="ECO:0007669"/>
    <property type="project" value="InterPro"/>
</dbReference>
<comment type="subcellular location">
    <subcellularLocation>
        <location evidence="2">Nucleus</location>
    </subcellularLocation>
</comment>
<dbReference type="AlphaFoldDB" id="M2TA16"/>
<dbReference type="OrthoDB" id="24745at2759"/>
<evidence type="ECO:0000256" key="5">
    <source>
        <dbReference type="ARBA" id="ARBA00022694"/>
    </source>
</evidence>
<dbReference type="HOGENOM" id="CLU_086710_1_1_1"/>
<comment type="similarity">
    <text evidence="3 10">Belongs to the eukaryotic/archaeal RNase P protein component 2 family.</text>
</comment>
<dbReference type="GO" id="GO:0005730">
    <property type="term" value="C:nucleolus"/>
    <property type="evidence" value="ECO:0007669"/>
    <property type="project" value="TreeGrafter"/>
</dbReference>
<dbReference type="GO" id="GO:0000460">
    <property type="term" value="P:maturation of 5.8S rRNA"/>
    <property type="evidence" value="ECO:0007669"/>
    <property type="project" value="UniProtKB-ARBA"/>
</dbReference>
<keyword evidence="7" id="KW-0539">Nucleus</keyword>
<evidence type="ECO:0000256" key="9">
    <source>
        <dbReference type="ARBA" id="ARBA00055200"/>
    </source>
</evidence>
<dbReference type="InterPro" id="IPR038085">
    <property type="entry name" value="Rnp2-like_sf"/>
</dbReference>
<dbReference type="GeneID" id="19137781"/>
<evidence type="ECO:0000256" key="3">
    <source>
        <dbReference type="ARBA" id="ARBA00010800"/>
    </source>
</evidence>
<dbReference type="eggNOG" id="KOG4639">
    <property type="taxonomic scope" value="Eukaryota"/>
</dbReference>
<feature type="compositionally biased region" description="Basic and acidic residues" evidence="11">
    <location>
        <begin position="168"/>
        <end position="183"/>
    </location>
</feature>
<protein>
    <recommendedName>
        <fullName evidence="8 10">Ribonuclease P/MRP protein subunit POP5</fullName>
        <ecNumber evidence="4 10">3.1.26.5</ecNumber>
    </recommendedName>
</protein>
<accession>M2TA16</accession>
<gene>
    <name evidence="12" type="ORF">COCSADRAFT_34651</name>
</gene>
<dbReference type="RefSeq" id="XP_007697464.1">
    <property type="nucleotide sequence ID" value="XM_007699274.1"/>
</dbReference>
<dbReference type="Pfam" id="PF01900">
    <property type="entry name" value="RNase_P_Rpp14"/>
    <property type="match status" value="1"/>
</dbReference>
<dbReference type="GO" id="GO:0030681">
    <property type="term" value="C:multimeric ribonuclease P complex"/>
    <property type="evidence" value="ECO:0007669"/>
    <property type="project" value="TreeGrafter"/>
</dbReference>
<comment type="function">
    <text evidence="9">Component of ribonuclease P, a protein complex that generates mature tRNA molecules by cleaving their 5'-ends. Also a component of RNase MRP, which cleaves pre-rRNA sequences.</text>
</comment>
<evidence type="ECO:0000313" key="12">
    <source>
        <dbReference type="EMBL" id="EMD66056.1"/>
    </source>
</evidence>
<evidence type="ECO:0000256" key="1">
    <source>
        <dbReference type="ARBA" id="ARBA00000928"/>
    </source>
</evidence>
<evidence type="ECO:0000313" key="13">
    <source>
        <dbReference type="Proteomes" id="UP000016934"/>
    </source>
</evidence>
<evidence type="ECO:0000256" key="6">
    <source>
        <dbReference type="ARBA" id="ARBA00022801"/>
    </source>
</evidence>
<evidence type="ECO:0000256" key="4">
    <source>
        <dbReference type="ARBA" id="ARBA00012179"/>
    </source>
</evidence>
<keyword evidence="5 10" id="KW-0819">tRNA processing</keyword>
<dbReference type="FunFam" id="3.30.70.3250:FF:000004">
    <property type="entry name" value="Ribonuclease P/MRP protein subunit POP5"/>
    <property type="match status" value="1"/>
</dbReference>
<dbReference type="PIRSF" id="PIRSF023803">
    <property type="entry name" value="Ribonuclease_P_prd"/>
    <property type="match status" value="1"/>
</dbReference>
<dbReference type="PANTHER" id="PTHR15441">
    <property type="entry name" value="RIBONUCLEASE P PROTEIN SUBUNIT P14"/>
    <property type="match status" value="1"/>
</dbReference>
<dbReference type="GO" id="GO:0000172">
    <property type="term" value="C:ribonuclease MRP complex"/>
    <property type="evidence" value="ECO:0007669"/>
    <property type="project" value="UniProtKB-ARBA"/>
</dbReference>
<evidence type="ECO:0000256" key="11">
    <source>
        <dbReference type="SAM" id="MobiDB-lite"/>
    </source>
</evidence>
<evidence type="ECO:0000256" key="8">
    <source>
        <dbReference type="ARBA" id="ARBA00044198"/>
    </source>
</evidence>
<proteinExistence type="inferred from homology"/>
<dbReference type="EMBL" id="KB445640">
    <property type="protein sequence ID" value="EMD66056.1"/>
    <property type="molecule type" value="Genomic_DNA"/>
</dbReference>
<dbReference type="PANTHER" id="PTHR15441:SF2">
    <property type="entry name" value="RIBONUCLEASE P_MRP PROTEIN SUBUNIT POP5"/>
    <property type="match status" value="1"/>
</dbReference>
<name>M2TA16_COCSN</name>
<evidence type="ECO:0000256" key="10">
    <source>
        <dbReference type="PIRNR" id="PIRNR023803"/>
    </source>
</evidence>
<dbReference type="SUPFAM" id="SSF160350">
    <property type="entry name" value="Rnp2-like"/>
    <property type="match status" value="1"/>
</dbReference>
<dbReference type="OMA" id="LKCDMPN"/>
<dbReference type="Proteomes" id="UP000016934">
    <property type="component" value="Unassembled WGS sequence"/>
</dbReference>
<feature type="region of interest" description="Disordered" evidence="11">
    <location>
        <begin position="164"/>
        <end position="200"/>
    </location>
</feature>
<dbReference type="KEGG" id="bsc:COCSADRAFT_34651"/>
<evidence type="ECO:0000256" key="2">
    <source>
        <dbReference type="ARBA" id="ARBA00004123"/>
    </source>
</evidence>
<dbReference type="STRING" id="665912.M2TA16"/>
<dbReference type="GO" id="GO:0004526">
    <property type="term" value="F:ribonuclease P activity"/>
    <property type="evidence" value="ECO:0007669"/>
    <property type="project" value="UniProtKB-EC"/>
</dbReference>
<dbReference type="Gene3D" id="3.30.70.3250">
    <property type="entry name" value="Ribonuclease P, Pop5 subunit"/>
    <property type="match status" value="1"/>
</dbReference>
<feature type="compositionally biased region" description="Acidic residues" evidence="11">
    <location>
        <begin position="191"/>
        <end position="200"/>
    </location>
</feature>